<accession>A0A1F6WVU8</accession>
<evidence type="ECO:0000313" key="2">
    <source>
        <dbReference type="EMBL" id="OGI86002.1"/>
    </source>
</evidence>
<dbReference type="AlphaFoldDB" id="A0A1F6WVU8"/>
<evidence type="ECO:0000259" key="1">
    <source>
        <dbReference type="SMART" id="SM01126"/>
    </source>
</evidence>
<dbReference type="EMBL" id="MFUY01000017">
    <property type="protein sequence ID" value="OGI86002.1"/>
    <property type="molecule type" value="Genomic_DNA"/>
</dbReference>
<comment type="caution">
    <text evidence="2">The sequence shown here is derived from an EMBL/GenBank/DDBJ whole genome shotgun (WGS) entry which is preliminary data.</text>
</comment>
<dbReference type="SMART" id="SM01126">
    <property type="entry name" value="DDE_Tnp_IS1595"/>
    <property type="match status" value="1"/>
</dbReference>
<protein>
    <recommendedName>
        <fullName evidence="1">ISXO2-like transposase domain-containing protein</fullName>
    </recommendedName>
</protein>
<organism evidence="2 3">
    <name type="scientific">Candidatus Nomurabacteria bacterium RIFCSPLOWO2_01_FULL_41_12</name>
    <dbReference type="NCBI Taxonomy" id="1801774"/>
    <lineage>
        <taxon>Bacteria</taxon>
        <taxon>Candidatus Nomuraibacteriota</taxon>
    </lineage>
</organism>
<dbReference type="STRING" id="1801774.A3A05_02735"/>
<dbReference type="InterPro" id="IPR024445">
    <property type="entry name" value="Tnp_ISXO2-like"/>
</dbReference>
<feature type="domain" description="ISXO2-like transposase" evidence="1">
    <location>
        <begin position="124"/>
        <end position="269"/>
    </location>
</feature>
<dbReference type="InterPro" id="IPR053164">
    <property type="entry name" value="IS1016-like_transposase"/>
</dbReference>
<reference evidence="2 3" key="1">
    <citation type="journal article" date="2016" name="Nat. Commun.">
        <title>Thousands of microbial genomes shed light on interconnected biogeochemical processes in an aquifer system.</title>
        <authorList>
            <person name="Anantharaman K."/>
            <person name="Brown C.T."/>
            <person name="Hug L.A."/>
            <person name="Sharon I."/>
            <person name="Castelle C.J."/>
            <person name="Probst A.J."/>
            <person name="Thomas B.C."/>
            <person name="Singh A."/>
            <person name="Wilkins M.J."/>
            <person name="Karaoz U."/>
            <person name="Brodie E.L."/>
            <person name="Williams K.H."/>
            <person name="Hubbard S.S."/>
            <person name="Banfield J.F."/>
        </authorList>
    </citation>
    <scope>NUCLEOTIDE SEQUENCE [LARGE SCALE GENOMIC DNA]</scope>
</reference>
<dbReference type="Pfam" id="PF12762">
    <property type="entry name" value="DDE_Tnp_IS1595"/>
    <property type="match status" value="1"/>
</dbReference>
<proteinExistence type="predicted"/>
<evidence type="ECO:0000313" key="3">
    <source>
        <dbReference type="Proteomes" id="UP000176187"/>
    </source>
</evidence>
<dbReference type="PANTHER" id="PTHR47163:SF2">
    <property type="entry name" value="SI:DKEY-17M8.2"/>
    <property type="match status" value="1"/>
</dbReference>
<sequence length="288" mass="32792">MTKETRYGLTSLKRDFPNEEACLQFVFDSQHTRKCSCGGQYHLIKGRKQFQCSKCRFQIAPCSNTIFHKSATPLSLWFHAIWIFSNAKSGISALEMQRQLEVTYKCAWRILSLIRKSLKQSEEKLKGDVEIDSAYIGGVKSGGKNNEKLGQAIAAKAIVIAAVERNGQMRAEVVKVNSATITKDFIDKHIAKGETRLLTDGSRNYERAVFGMKRESVDHSKKEYVRGDVHINTIETFWSHVKRSITGTHKAISHQHLQSYLDAFVFHYNNRYNDKERFASLIGSLLHA</sequence>
<gene>
    <name evidence="2" type="ORF">A3A05_02735</name>
</gene>
<dbReference type="Proteomes" id="UP000176187">
    <property type="component" value="Unassembled WGS sequence"/>
</dbReference>
<name>A0A1F6WVU8_9BACT</name>
<dbReference type="PANTHER" id="PTHR47163">
    <property type="entry name" value="DDE_TNP_IS1595 DOMAIN-CONTAINING PROTEIN"/>
    <property type="match status" value="1"/>
</dbReference>
<dbReference type="NCBIfam" id="NF033547">
    <property type="entry name" value="transpos_IS1595"/>
    <property type="match status" value="1"/>
</dbReference>